<dbReference type="InterPro" id="IPR036693">
    <property type="entry name" value="TF_LuxR_autoind-bd_dom_sf"/>
</dbReference>
<protein>
    <submittedName>
        <fullName evidence="5">Transcriptional activator protein TraR</fullName>
    </submittedName>
</protein>
<evidence type="ECO:0000256" key="1">
    <source>
        <dbReference type="ARBA" id="ARBA00023015"/>
    </source>
</evidence>
<dbReference type="EMBL" id="BBJU01000024">
    <property type="protein sequence ID" value="GAK72197.1"/>
    <property type="molecule type" value="Genomic_DNA"/>
</dbReference>
<dbReference type="GO" id="GO:0003677">
    <property type="term" value="F:DNA binding"/>
    <property type="evidence" value="ECO:0007669"/>
    <property type="project" value="UniProtKB-KW"/>
</dbReference>
<proteinExistence type="predicted"/>
<dbReference type="Proteomes" id="UP000028701">
    <property type="component" value="Unassembled WGS sequence"/>
</dbReference>
<evidence type="ECO:0000256" key="2">
    <source>
        <dbReference type="ARBA" id="ARBA00023125"/>
    </source>
</evidence>
<reference evidence="5 6" key="1">
    <citation type="submission" date="2014-08" db="EMBL/GenBank/DDBJ databases">
        <title>Whole genome shotgun sequence of Rhizobium rubi NBRC 13261.</title>
        <authorList>
            <person name="Katano-Makiyama Y."/>
            <person name="Hosoyama A."/>
            <person name="Hashimoto M."/>
            <person name="Hosoyama Y."/>
            <person name="Noguchi M."/>
            <person name="Tsuchikane K."/>
            <person name="Uohara A."/>
            <person name="Ohji S."/>
            <person name="Ichikawa N."/>
            <person name="Kimura A."/>
            <person name="Yamazoe A."/>
            <person name="Fujita N."/>
        </authorList>
    </citation>
    <scope>NUCLEOTIDE SEQUENCE [LARGE SCALE GENOMIC DNA]</scope>
    <source>
        <strain evidence="5 6">NBRC 13261</strain>
    </source>
</reference>
<keyword evidence="1" id="KW-0805">Transcription regulation</keyword>
<dbReference type="SUPFAM" id="SSF75516">
    <property type="entry name" value="Pheromone-binding domain of LuxR-like quorum-sensing transcription factors"/>
    <property type="match status" value="1"/>
</dbReference>
<name>A0A081CZV1_9HYPH</name>
<keyword evidence="3" id="KW-0804">Transcription</keyword>
<dbReference type="NCBIfam" id="NF010444">
    <property type="entry name" value="PRK13870.1"/>
    <property type="match status" value="1"/>
</dbReference>
<evidence type="ECO:0000259" key="4">
    <source>
        <dbReference type="Pfam" id="PF03472"/>
    </source>
</evidence>
<evidence type="ECO:0000313" key="5">
    <source>
        <dbReference type="EMBL" id="GAK72197.1"/>
    </source>
</evidence>
<keyword evidence="2" id="KW-0238">DNA-binding</keyword>
<organism evidence="5 6">
    <name type="scientific">Agrobacterium rubi TR3 = NBRC 13261</name>
    <dbReference type="NCBI Taxonomy" id="1368415"/>
    <lineage>
        <taxon>Bacteria</taxon>
        <taxon>Pseudomonadati</taxon>
        <taxon>Pseudomonadota</taxon>
        <taxon>Alphaproteobacteria</taxon>
        <taxon>Hyphomicrobiales</taxon>
        <taxon>Rhizobiaceae</taxon>
        <taxon>Rhizobium/Agrobacterium group</taxon>
        <taxon>Agrobacterium</taxon>
    </lineage>
</organism>
<comment type="caution">
    <text evidence="5">The sequence shown here is derived from an EMBL/GenBank/DDBJ whole genome shotgun (WGS) entry which is preliminary data.</text>
</comment>
<gene>
    <name evidence="5" type="primary">traR</name>
    <name evidence="5" type="ORF">RRU01S_24_00740</name>
</gene>
<evidence type="ECO:0000256" key="3">
    <source>
        <dbReference type="ARBA" id="ARBA00023163"/>
    </source>
</evidence>
<accession>A0A081CZV1</accession>
<dbReference type="Gene3D" id="3.30.450.80">
    <property type="entry name" value="Transcription factor LuxR-like, autoinducer-binding domain"/>
    <property type="match status" value="1"/>
</dbReference>
<feature type="domain" description="Transcription factor LuxR-like autoinducer-binding" evidence="4">
    <location>
        <begin position="23"/>
        <end position="110"/>
    </location>
</feature>
<evidence type="ECO:0000313" key="6">
    <source>
        <dbReference type="Proteomes" id="UP000028701"/>
    </source>
</evidence>
<dbReference type="AlphaFoldDB" id="A0A081CZV1"/>
<dbReference type="InterPro" id="IPR005143">
    <property type="entry name" value="TF_LuxR_autoind-bd_dom"/>
</dbReference>
<dbReference type="Pfam" id="PF03472">
    <property type="entry name" value="Autoind_bind"/>
    <property type="match status" value="1"/>
</dbReference>
<sequence>MQHWLDKLTDLAAIEGDECILKTGLADFAEHFGFTGFAYLHIQHKHIIAVTNYHREWQSTYFDKKFDALDPVVKRARSRKHVFAWSGEQERPGLSKEERAFYAHAADYGIFAQLILDQCRQSIMTFTEVDRLGRDHDPYAVRRKDHAGTAQARAIAAMRAADAPSSRRMVTAPTMISGRLVLLISGSATGGSMTTAANSTGSSGAGRTSLPCRAIVRQVERRFARNP</sequence>
<dbReference type="eggNOG" id="COG2771">
    <property type="taxonomic scope" value="Bacteria"/>
</dbReference>